<dbReference type="InterPro" id="IPR016166">
    <property type="entry name" value="FAD-bd_PCMH"/>
</dbReference>
<dbReference type="PANTHER" id="PTHR42973:SF39">
    <property type="entry name" value="FAD-BINDING PCMH-TYPE DOMAIN-CONTAINING PROTEIN"/>
    <property type="match status" value="1"/>
</dbReference>
<gene>
    <name evidence="6" type="ORF">IV203_024282</name>
</gene>
<proteinExistence type="predicted"/>
<name>A0A9K3PD57_9STRA</name>
<evidence type="ECO:0000256" key="3">
    <source>
        <dbReference type="ARBA" id="ARBA00022827"/>
    </source>
</evidence>
<evidence type="ECO:0000313" key="6">
    <source>
        <dbReference type="EMBL" id="KAG7340739.1"/>
    </source>
</evidence>
<feature type="domain" description="FAD-binding PCMH-type" evidence="5">
    <location>
        <begin position="512"/>
        <end position="694"/>
    </location>
</feature>
<accession>A0A9K3PD57</accession>
<sequence length="1052" mass="119087">MKSSFAKKNYVTLLIILAVAHLAVISYILANATHQETILLVHEIETKDRLDRQKVSPHRLTTQPPPHQERHISITGIRVGGKRTNRKEIDRLSPSILAISDAVLQLDDKTVVMVGGFTENFRNVSQYLQFLNVDTQTWNKQTIRLPPAVAETHQGIALDKHRHILYIVSGQKGSGCMPATRVAVRYWIHQDRFEHLPLLPAPRYNPGVEIVPDPKDPNKSYLHVFGGAGTNRKHGAMDHWRLALDDSVPISSHGSESKWEVLEMLPDSGVHGTSFVTSNGHIHYTAYCQLDQGVVNSPSMAKCHEKAVEDGQLLHHVADVGLTFRYPAFLDPSHAHWERVTDMPFPTCHGGSWFDDAENTFYYVGGALTNTQIKKGSAPTSLSLVQIYNANSMTWKVIPFDDAPRGAHLFSLTTWMDKERNVLYGLHPGSTIVAVNVSRSEMLTDTDISFNWTRTARSYFDRTRAISIVAFQTCLHVALNGTSMEFYSVLDDNDSLNLYHQYRGTWNELKRDIQFPDIVAFPLNHLQVSSLVKCARQTGYRLCSRNGRHSYDGSSTCSRGIVVDVSRMDSWNVVDSARFIATNSTMVRLGAGMTLGKVAIALESIGLALPGGSCATVGVTGLTLSGGQGPLSRLHGLTCDHLVAIDLVNDKGDFVHAMDGNNYAEYLWFARGAGTVGHHFPGIITNLYFDNLVPIKDTEKSDDTVNQRATSTIWTRARIRFASNETVAFQLLESWHQFLTKERTGGRNDDLDRRLTVEPWILMQQRKRKRQKERKGAEFLSISFHNETCWDARVYLNVYFFGSSDLHTDHFLPNVLRNLQWNWTSVPGHVVVLERLDHLAFSRKLSGVQSNLQLGSGQHGHDINHQKWKGYSAVVAPPKAKKNIDIQHGFRNVVDIIFNAEPKCRRYAEFKPMGGAITSASESKGAFKHRDALWMVLINYFVDDYGNVDNRKRSEVQLEIMSESKRRNDQFLQLMRKLKWFIGKYSGYLEHTSELHRDLTEYYGDHAQEINRIKRKRDPNNSFRHWLPNSFQAWPGDTDSTRSGIFRPLLNY</sequence>
<dbReference type="InterPro" id="IPR050416">
    <property type="entry name" value="FAD-linked_Oxidoreductase"/>
</dbReference>
<evidence type="ECO:0000256" key="2">
    <source>
        <dbReference type="ARBA" id="ARBA00022630"/>
    </source>
</evidence>
<comment type="cofactor">
    <cofactor evidence="1">
        <name>FAD</name>
        <dbReference type="ChEBI" id="CHEBI:57692"/>
    </cofactor>
</comment>
<dbReference type="Proteomes" id="UP000693970">
    <property type="component" value="Unassembled WGS sequence"/>
</dbReference>
<keyword evidence="7" id="KW-1185">Reference proteome</keyword>
<dbReference type="OrthoDB" id="415825at2759"/>
<reference evidence="6" key="2">
    <citation type="submission" date="2021-04" db="EMBL/GenBank/DDBJ databases">
        <authorList>
            <person name="Podell S."/>
        </authorList>
    </citation>
    <scope>NUCLEOTIDE SEQUENCE</scope>
    <source>
        <strain evidence="6">Hildebrandi</strain>
    </source>
</reference>
<evidence type="ECO:0000313" key="7">
    <source>
        <dbReference type="Proteomes" id="UP000693970"/>
    </source>
</evidence>
<dbReference type="AlphaFoldDB" id="A0A9K3PD57"/>
<comment type="caution">
    <text evidence="6">The sequence shown here is derived from an EMBL/GenBank/DDBJ whole genome shotgun (WGS) entry which is preliminary data.</text>
</comment>
<keyword evidence="4" id="KW-0560">Oxidoreductase</keyword>
<dbReference type="PANTHER" id="PTHR42973">
    <property type="entry name" value="BINDING OXIDOREDUCTASE, PUTATIVE (AFU_ORTHOLOGUE AFUA_1G17690)-RELATED"/>
    <property type="match status" value="1"/>
</dbReference>
<reference evidence="6" key="1">
    <citation type="journal article" date="2021" name="Sci. Rep.">
        <title>Diploid genomic architecture of Nitzschia inconspicua, an elite biomass production diatom.</title>
        <authorList>
            <person name="Oliver A."/>
            <person name="Podell S."/>
            <person name="Pinowska A."/>
            <person name="Traller J.C."/>
            <person name="Smith S.R."/>
            <person name="McClure R."/>
            <person name="Beliaev A."/>
            <person name="Bohutskyi P."/>
            <person name="Hill E.A."/>
            <person name="Rabines A."/>
            <person name="Zheng H."/>
            <person name="Allen L.Z."/>
            <person name="Kuo A."/>
            <person name="Grigoriev I.V."/>
            <person name="Allen A.E."/>
            <person name="Hazlebeck D."/>
            <person name="Allen E.E."/>
        </authorList>
    </citation>
    <scope>NUCLEOTIDE SEQUENCE</scope>
    <source>
        <strain evidence="6">Hildebrandi</strain>
    </source>
</reference>
<keyword evidence="2" id="KW-0285">Flavoprotein</keyword>
<dbReference type="GO" id="GO:0016491">
    <property type="term" value="F:oxidoreductase activity"/>
    <property type="evidence" value="ECO:0007669"/>
    <property type="project" value="UniProtKB-KW"/>
</dbReference>
<evidence type="ECO:0000259" key="5">
    <source>
        <dbReference type="PROSITE" id="PS51387"/>
    </source>
</evidence>
<dbReference type="EMBL" id="JAGRRH010000027">
    <property type="protein sequence ID" value="KAG7340739.1"/>
    <property type="molecule type" value="Genomic_DNA"/>
</dbReference>
<evidence type="ECO:0000256" key="1">
    <source>
        <dbReference type="ARBA" id="ARBA00001974"/>
    </source>
</evidence>
<evidence type="ECO:0000256" key="4">
    <source>
        <dbReference type="ARBA" id="ARBA00023002"/>
    </source>
</evidence>
<organism evidence="6 7">
    <name type="scientific">Nitzschia inconspicua</name>
    <dbReference type="NCBI Taxonomy" id="303405"/>
    <lineage>
        <taxon>Eukaryota</taxon>
        <taxon>Sar</taxon>
        <taxon>Stramenopiles</taxon>
        <taxon>Ochrophyta</taxon>
        <taxon>Bacillariophyta</taxon>
        <taxon>Bacillariophyceae</taxon>
        <taxon>Bacillariophycidae</taxon>
        <taxon>Bacillariales</taxon>
        <taxon>Bacillariaceae</taxon>
        <taxon>Nitzschia</taxon>
    </lineage>
</organism>
<protein>
    <submittedName>
        <fullName evidence="6">FAD binding protein</fullName>
    </submittedName>
</protein>
<dbReference type="Pfam" id="PF01565">
    <property type="entry name" value="FAD_binding_4"/>
    <property type="match status" value="1"/>
</dbReference>
<dbReference type="PROSITE" id="PS51387">
    <property type="entry name" value="FAD_PCMH"/>
    <property type="match status" value="1"/>
</dbReference>
<dbReference type="GO" id="GO:0071949">
    <property type="term" value="F:FAD binding"/>
    <property type="evidence" value="ECO:0007669"/>
    <property type="project" value="InterPro"/>
</dbReference>
<dbReference type="InterPro" id="IPR006094">
    <property type="entry name" value="Oxid_FAD_bind_N"/>
</dbReference>
<keyword evidence="3" id="KW-0274">FAD</keyword>